<keyword evidence="5 6" id="KW-0472">Membrane</keyword>
<dbReference type="KEGG" id="haby:HLVA_04520"/>
<gene>
    <name evidence="7" type="ORF">HLVA_04520</name>
</gene>
<evidence type="ECO:0000256" key="5">
    <source>
        <dbReference type="ARBA" id="ARBA00023136"/>
    </source>
</evidence>
<feature type="transmembrane region" description="Helical" evidence="6">
    <location>
        <begin position="6"/>
        <end position="27"/>
    </location>
</feature>
<organism evidence="7 8">
    <name type="scientific">Haliovirga abyssi</name>
    <dbReference type="NCBI Taxonomy" id="2996794"/>
    <lineage>
        <taxon>Bacteria</taxon>
        <taxon>Fusobacteriati</taxon>
        <taxon>Fusobacteriota</taxon>
        <taxon>Fusobacteriia</taxon>
        <taxon>Fusobacteriales</taxon>
        <taxon>Haliovirgaceae</taxon>
        <taxon>Haliovirga</taxon>
    </lineage>
</organism>
<dbReference type="InterPro" id="IPR007383">
    <property type="entry name" value="DUF445"/>
</dbReference>
<dbReference type="Pfam" id="PF04286">
    <property type="entry name" value="DUF445"/>
    <property type="match status" value="1"/>
</dbReference>
<keyword evidence="8" id="KW-1185">Reference proteome</keyword>
<evidence type="ECO:0000313" key="8">
    <source>
        <dbReference type="Proteomes" id="UP001321582"/>
    </source>
</evidence>
<keyword evidence="3 6" id="KW-0812">Transmembrane</keyword>
<protein>
    <submittedName>
        <fullName evidence="7">Membrane protein</fullName>
    </submittedName>
</protein>
<evidence type="ECO:0000256" key="1">
    <source>
        <dbReference type="ARBA" id="ARBA00004308"/>
    </source>
</evidence>
<dbReference type="PANTHER" id="PTHR35791:SF1">
    <property type="entry name" value="UPF0754 MEMBRANE PROTEIN YHEB"/>
    <property type="match status" value="1"/>
</dbReference>
<name>A0AAU9DCK7_9FUSO</name>
<dbReference type="EMBL" id="AP027059">
    <property type="protein sequence ID" value="BDU49883.1"/>
    <property type="molecule type" value="Genomic_DNA"/>
</dbReference>
<evidence type="ECO:0000256" key="4">
    <source>
        <dbReference type="ARBA" id="ARBA00022989"/>
    </source>
</evidence>
<dbReference type="PANTHER" id="PTHR35791">
    <property type="entry name" value="UPF0754 MEMBRANE PROTEIN YHEB"/>
    <property type="match status" value="1"/>
</dbReference>
<evidence type="ECO:0000256" key="3">
    <source>
        <dbReference type="ARBA" id="ARBA00022692"/>
    </source>
</evidence>
<evidence type="ECO:0000256" key="6">
    <source>
        <dbReference type="SAM" id="Phobius"/>
    </source>
</evidence>
<accession>A0AAU9DCK7</accession>
<dbReference type="AlphaFoldDB" id="A0AAU9DCK7"/>
<feature type="transmembrane region" description="Helical" evidence="6">
    <location>
        <begin position="179"/>
        <end position="199"/>
    </location>
</feature>
<dbReference type="GO" id="GO:0012505">
    <property type="term" value="C:endomembrane system"/>
    <property type="evidence" value="ECO:0007669"/>
    <property type="project" value="UniProtKB-SubCell"/>
</dbReference>
<proteinExistence type="inferred from homology"/>
<dbReference type="Proteomes" id="UP001321582">
    <property type="component" value="Chromosome"/>
</dbReference>
<keyword evidence="4 6" id="KW-1133">Transmembrane helix</keyword>
<dbReference type="RefSeq" id="WP_307904824.1">
    <property type="nucleotide sequence ID" value="NZ_AP027059.1"/>
</dbReference>
<comment type="similarity">
    <text evidence="2">Belongs to the UPF0754 family.</text>
</comment>
<evidence type="ECO:0000313" key="7">
    <source>
        <dbReference type="EMBL" id="BDU49883.1"/>
    </source>
</evidence>
<comment type="subcellular location">
    <subcellularLocation>
        <location evidence="1">Endomembrane system</location>
    </subcellularLocation>
</comment>
<sequence length="200" mass="22968">MLELLIMVFVGALIGWFTNYLAIKLLFKPYNEINILGFKLQGVIPKRQKEIAENISVTVNEHLISMKDIKNSVNSIEIENEIEKIVDKIVDEKLKSELLEKIPMVGMFLNDKILGKIKEYIKDVLEDNKEELLGMFLEKVEEKVDFKEIVREKIENFSLEEIEALVLGIAKEELKHIEIIGGILGAIIGLVQFFITRVII</sequence>
<reference evidence="7 8" key="1">
    <citation type="submission" date="2022-11" db="EMBL/GenBank/DDBJ databases">
        <title>Haliovirga abyssi gen. nov., sp. nov., a mesophilic fermentative bacterium isolated from the Iheya North hydrothermal field and the proposal of Haliovirgaceae fam. nov.</title>
        <authorList>
            <person name="Miyazaki U."/>
            <person name="Tame A."/>
            <person name="Miyazaki J."/>
            <person name="Takai K."/>
            <person name="Sawayama S."/>
            <person name="Kitajima M."/>
            <person name="Okamoto A."/>
            <person name="Nakagawa S."/>
        </authorList>
    </citation>
    <scope>NUCLEOTIDE SEQUENCE [LARGE SCALE GENOMIC DNA]</scope>
    <source>
        <strain evidence="7 8">IC12</strain>
    </source>
</reference>
<evidence type="ECO:0000256" key="2">
    <source>
        <dbReference type="ARBA" id="ARBA00008053"/>
    </source>
</evidence>